<protein>
    <submittedName>
        <fullName evidence="2">Uncharacterized protein</fullName>
    </submittedName>
</protein>
<keyword evidence="3" id="KW-1185">Reference proteome</keyword>
<sequence length="228" mass="24055">MGGLARPLPGEVPSSFASLPSVPPSIPPPSRLLSTSVGCRQVIHAAAIRTSKHCLAHQRRYYGEDRIHPSRAVDFASIYYVKLLKDAALAMPQGSSTQIPRHHQPSAAEAQSAQLPAPWSHLQPPSSSIPKDIAHPENGADVGWISEVSYAPWLRKHAAAAAAVNPALLSDTRSSLSGAPNEPCSAPHLAVCGHSRVSVAAHHDDGEIWMRRFSDSAGEDGGGLACAV</sequence>
<dbReference type="Proteomes" id="UP000054270">
    <property type="component" value="Unassembled WGS sequence"/>
</dbReference>
<organism evidence="2 3">
    <name type="scientific">Hypholoma sublateritium (strain FD-334 SS-4)</name>
    <dbReference type="NCBI Taxonomy" id="945553"/>
    <lineage>
        <taxon>Eukaryota</taxon>
        <taxon>Fungi</taxon>
        <taxon>Dikarya</taxon>
        <taxon>Basidiomycota</taxon>
        <taxon>Agaricomycotina</taxon>
        <taxon>Agaricomycetes</taxon>
        <taxon>Agaricomycetidae</taxon>
        <taxon>Agaricales</taxon>
        <taxon>Agaricineae</taxon>
        <taxon>Strophariaceae</taxon>
        <taxon>Hypholoma</taxon>
    </lineage>
</organism>
<evidence type="ECO:0000256" key="1">
    <source>
        <dbReference type="SAM" id="MobiDB-lite"/>
    </source>
</evidence>
<dbReference type="EMBL" id="KN817655">
    <property type="protein sequence ID" value="KJA15074.1"/>
    <property type="molecule type" value="Genomic_DNA"/>
</dbReference>
<reference evidence="3" key="1">
    <citation type="submission" date="2014-04" db="EMBL/GenBank/DDBJ databases">
        <title>Evolutionary Origins and Diversification of the Mycorrhizal Mutualists.</title>
        <authorList>
            <consortium name="DOE Joint Genome Institute"/>
            <consortium name="Mycorrhizal Genomics Consortium"/>
            <person name="Kohler A."/>
            <person name="Kuo A."/>
            <person name="Nagy L.G."/>
            <person name="Floudas D."/>
            <person name="Copeland A."/>
            <person name="Barry K.W."/>
            <person name="Cichocki N."/>
            <person name="Veneault-Fourrey C."/>
            <person name="LaButti K."/>
            <person name="Lindquist E.A."/>
            <person name="Lipzen A."/>
            <person name="Lundell T."/>
            <person name="Morin E."/>
            <person name="Murat C."/>
            <person name="Riley R."/>
            <person name="Ohm R."/>
            <person name="Sun H."/>
            <person name="Tunlid A."/>
            <person name="Henrissat B."/>
            <person name="Grigoriev I.V."/>
            <person name="Hibbett D.S."/>
            <person name="Martin F."/>
        </authorList>
    </citation>
    <scope>NUCLEOTIDE SEQUENCE [LARGE SCALE GENOMIC DNA]</scope>
    <source>
        <strain evidence="3">FD-334 SS-4</strain>
    </source>
</reference>
<evidence type="ECO:0000313" key="2">
    <source>
        <dbReference type="EMBL" id="KJA15074.1"/>
    </source>
</evidence>
<accession>A0A0D2N7H1</accession>
<gene>
    <name evidence="2" type="ORF">HYPSUDRAFT_208196</name>
</gene>
<evidence type="ECO:0000313" key="3">
    <source>
        <dbReference type="Proteomes" id="UP000054270"/>
    </source>
</evidence>
<feature type="region of interest" description="Disordered" evidence="1">
    <location>
        <begin position="94"/>
        <end position="127"/>
    </location>
</feature>
<proteinExistence type="predicted"/>
<name>A0A0D2N7H1_HYPSF</name>
<dbReference type="AlphaFoldDB" id="A0A0D2N7H1"/>